<evidence type="ECO:0000313" key="1">
    <source>
        <dbReference type="EMBL" id="MBM7573646.1"/>
    </source>
</evidence>
<accession>A0ABS2N6B9</accession>
<reference evidence="1 2" key="1">
    <citation type="submission" date="2021-01" db="EMBL/GenBank/DDBJ databases">
        <title>Genomic Encyclopedia of Type Strains, Phase IV (KMG-IV): sequencing the most valuable type-strain genomes for metagenomic binning, comparative biology and taxonomic classification.</title>
        <authorList>
            <person name="Goeker M."/>
        </authorList>
    </citation>
    <scope>NUCLEOTIDE SEQUENCE [LARGE SCALE GENOMIC DNA]</scope>
    <source>
        <strain evidence="1 2">DSM 23711</strain>
    </source>
</reference>
<keyword evidence="2" id="KW-1185">Reference proteome</keyword>
<dbReference type="Proteomes" id="UP001296943">
    <property type="component" value="Unassembled WGS sequence"/>
</dbReference>
<sequence>MQNDKQIDVFNIFHDGTITNIFNSSGNIELKIEIQYLAEIINEKFNWFYCELVDCEEFLLEIWGDEKEHTSDLNTIIAYELEILDAHPSNDGIFVSCRSDEIIGGNLHIKARNIKIYDESKKNNFS</sequence>
<proteinExistence type="predicted"/>
<evidence type="ECO:0000313" key="2">
    <source>
        <dbReference type="Proteomes" id="UP001296943"/>
    </source>
</evidence>
<organism evidence="1 2">
    <name type="scientific">Aquibacillus albus</name>
    <dbReference type="NCBI Taxonomy" id="1168171"/>
    <lineage>
        <taxon>Bacteria</taxon>
        <taxon>Bacillati</taxon>
        <taxon>Bacillota</taxon>
        <taxon>Bacilli</taxon>
        <taxon>Bacillales</taxon>
        <taxon>Bacillaceae</taxon>
        <taxon>Aquibacillus</taxon>
    </lineage>
</organism>
<dbReference type="EMBL" id="JAFBDR010000040">
    <property type="protein sequence ID" value="MBM7573646.1"/>
    <property type="molecule type" value="Genomic_DNA"/>
</dbReference>
<protein>
    <submittedName>
        <fullName evidence="1">Uncharacterized protein</fullName>
    </submittedName>
</protein>
<dbReference type="RefSeq" id="WP_204502281.1">
    <property type="nucleotide sequence ID" value="NZ_JAFBDR010000040.1"/>
</dbReference>
<gene>
    <name evidence="1" type="ORF">JOC48_004213</name>
</gene>
<comment type="caution">
    <text evidence="1">The sequence shown here is derived from an EMBL/GenBank/DDBJ whole genome shotgun (WGS) entry which is preliminary data.</text>
</comment>
<name>A0ABS2N6B9_9BACI</name>